<dbReference type="PROSITE" id="PS01091">
    <property type="entry name" value="TATD_3"/>
    <property type="match status" value="1"/>
</dbReference>
<keyword evidence="4" id="KW-0378">Hydrolase</keyword>
<evidence type="ECO:0000313" key="6">
    <source>
        <dbReference type="Proteomes" id="UP000701801"/>
    </source>
</evidence>
<keyword evidence="6" id="KW-1185">Reference proteome</keyword>
<evidence type="ECO:0000256" key="1">
    <source>
        <dbReference type="ARBA" id="ARBA00009275"/>
    </source>
</evidence>
<comment type="similarity">
    <text evidence="1">Belongs to the metallo-dependent hydrolases superfamily. TatD-type hydrolase family.</text>
</comment>
<evidence type="ECO:0000256" key="2">
    <source>
        <dbReference type="ARBA" id="ARBA00022722"/>
    </source>
</evidence>
<dbReference type="InterPro" id="IPR001130">
    <property type="entry name" value="TatD-like"/>
</dbReference>
<dbReference type="Gene3D" id="3.20.20.140">
    <property type="entry name" value="Metal-dependent hydrolases"/>
    <property type="match status" value="1"/>
</dbReference>
<dbReference type="InterPro" id="IPR032466">
    <property type="entry name" value="Metal_Hydrolase"/>
</dbReference>
<organism evidence="5 6">
    <name type="scientific">Hymenoscyphus albidus</name>
    <dbReference type="NCBI Taxonomy" id="595503"/>
    <lineage>
        <taxon>Eukaryota</taxon>
        <taxon>Fungi</taxon>
        <taxon>Dikarya</taxon>
        <taxon>Ascomycota</taxon>
        <taxon>Pezizomycotina</taxon>
        <taxon>Leotiomycetes</taxon>
        <taxon>Helotiales</taxon>
        <taxon>Helotiaceae</taxon>
        <taxon>Hymenoscyphus</taxon>
    </lineage>
</organism>
<dbReference type="InterPro" id="IPR018228">
    <property type="entry name" value="DNase_TatD-rel_CS"/>
</dbReference>
<evidence type="ECO:0000256" key="3">
    <source>
        <dbReference type="ARBA" id="ARBA00022723"/>
    </source>
</evidence>
<dbReference type="Pfam" id="PF01026">
    <property type="entry name" value="TatD_DNase"/>
    <property type="match status" value="1"/>
</dbReference>
<gene>
    <name evidence="5" type="ORF">HYALB_00008543</name>
</gene>
<protein>
    <submittedName>
        <fullName evidence="5">Uncharacterized protein</fullName>
    </submittedName>
</protein>
<dbReference type="EMBL" id="CAJVRM010000175">
    <property type="protein sequence ID" value="CAG8976418.1"/>
    <property type="molecule type" value="Genomic_DNA"/>
</dbReference>
<keyword evidence="3" id="KW-0479">Metal-binding</keyword>
<dbReference type="GO" id="GO:0005829">
    <property type="term" value="C:cytosol"/>
    <property type="evidence" value="ECO:0007669"/>
    <property type="project" value="TreeGrafter"/>
</dbReference>
<comment type="caution">
    <text evidence="5">The sequence shown here is derived from an EMBL/GenBank/DDBJ whole genome shotgun (WGS) entry which is preliminary data.</text>
</comment>
<accession>A0A9N9LLM1</accession>
<keyword evidence="2" id="KW-0540">Nuclease</keyword>
<dbReference type="PANTHER" id="PTHR10060:SF15">
    <property type="entry name" value="DEOXYRIBONUCLEASE TATDN1"/>
    <property type="match status" value="1"/>
</dbReference>
<dbReference type="PANTHER" id="PTHR10060">
    <property type="entry name" value="TATD FAMILY DEOXYRIBONUCLEASE"/>
    <property type="match status" value="1"/>
</dbReference>
<proteinExistence type="inferred from homology"/>
<dbReference type="CDD" id="cd01310">
    <property type="entry name" value="TatD_DNAse"/>
    <property type="match status" value="1"/>
</dbReference>
<evidence type="ECO:0000256" key="4">
    <source>
        <dbReference type="ARBA" id="ARBA00022801"/>
    </source>
</evidence>
<dbReference type="GO" id="GO:0046872">
    <property type="term" value="F:metal ion binding"/>
    <property type="evidence" value="ECO:0007669"/>
    <property type="project" value="UniProtKB-KW"/>
</dbReference>
<dbReference type="OrthoDB" id="6079689at2759"/>
<sequence length="371" mass="40590">MHRLLQRTSVCHNPRLLSDCFSKTQVIPIIRTFAMATNPPASSAAQTPPEGYKPRYVDIGINLTDSVYTGLYHGTQRHPSDLSAVISRAQSIGCTKLLVTGSDISESGKAIDLAKEYPGTIYTTLGIHPCSSSSFTSEESASKIITELRTLYESAPANTVVAFGELGLDYDRLPLCDALAQRLSFSTQLSLASTLNLPLFLHSRAAHEDFLRILSEHTSSLPKRGVVHSFTGTLFEMRELVSLGWSIGINGCSLKTEENLQVVKEIPLDKLMLETDGPWCECRASHASAGYLKVAKGWEDPWAKEWVKKEKWAEGKLVKGRNESACIGKVGWLVAGVRGESLERVCEAAWENSVKMFGLGVEEGENGKVGE</sequence>
<evidence type="ECO:0000313" key="5">
    <source>
        <dbReference type="EMBL" id="CAG8976418.1"/>
    </source>
</evidence>
<dbReference type="InterPro" id="IPR050891">
    <property type="entry name" value="TatD-type_Hydrolase"/>
</dbReference>
<dbReference type="PROSITE" id="PS01090">
    <property type="entry name" value="TATD_2"/>
    <property type="match status" value="1"/>
</dbReference>
<dbReference type="SUPFAM" id="SSF51556">
    <property type="entry name" value="Metallo-dependent hydrolases"/>
    <property type="match status" value="1"/>
</dbReference>
<name>A0A9N9LLM1_9HELO</name>
<dbReference type="GO" id="GO:0008296">
    <property type="term" value="F:3'-5'-DNA exonuclease activity"/>
    <property type="evidence" value="ECO:0007669"/>
    <property type="project" value="TreeGrafter"/>
</dbReference>
<reference evidence="5" key="1">
    <citation type="submission" date="2021-07" db="EMBL/GenBank/DDBJ databases">
        <authorList>
            <person name="Durling M."/>
        </authorList>
    </citation>
    <scope>NUCLEOTIDE SEQUENCE</scope>
</reference>
<dbReference type="Proteomes" id="UP000701801">
    <property type="component" value="Unassembled WGS sequence"/>
</dbReference>
<dbReference type="AlphaFoldDB" id="A0A9N9LLM1"/>